<dbReference type="Pfam" id="PF03008">
    <property type="entry name" value="DUF234"/>
    <property type="match status" value="1"/>
</dbReference>
<accession>A0A381D924</accession>
<keyword evidence="2" id="KW-1185">Reference proteome</keyword>
<dbReference type="AlphaFoldDB" id="A0A1X9SRP0"/>
<sequence>MDTLKYLQFYFVFDRILDGYDDIFEAIDGEILAKFDSFCSEFNFYHDEAKIFLMRLAKGDRKRFVASKYLPRALSLAIISELNTKGFIKFEYSKEVKPVKNRHQKLKKELRRYQIQDKIHFTKRFYRFWFRFIEPNLELLKAGDKESVMDKIKVEFDHYCSLEFELASIELLSKNLNIPKEQISSYWDKENEIDIYTSYDGFTLVAEAKYKERKICKNILNLLMQKCEKSKINWDKMALFSKSGFSNELLGLRDNRVILFGLDDFKDLYE</sequence>
<evidence type="ECO:0000313" key="1">
    <source>
        <dbReference type="EMBL" id="ARQ98906.1"/>
    </source>
</evidence>
<protein>
    <submittedName>
        <fullName evidence="1">DUF234 domain protein</fullName>
    </submittedName>
</protein>
<proteinExistence type="predicted"/>
<dbReference type="PANTHER" id="PTHR34704:SF1">
    <property type="entry name" value="ATPASE"/>
    <property type="match status" value="1"/>
</dbReference>
<evidence type="ECO:0000313" key="2">
    <source>
        <dbReference type="Proteomes" id="UP000194309"/>
    </source>
</evidence>
<dbReference type="KEGG" id="cdev:CIGN_0609"/>
<dbReference type="InterPro" id="IPR004256">
    <property type="entry name" value="DUF234"/>
</dbReference>
<gene>
    <name evidence="1" type="ORF">CIGN_0609</name>
</gene>
<name>A0A1X9SRP0_9BACT</name>
<dbReference type="Proteomes" id="UP000194309">
    <property type="component" value="Chromosome"/>
</dbReference>
<organism evidence="1 2">
    <name type="scientific">Campylobacter devanensis</name>
    <dbReference type="NCBI Taxonomy" id="3161138"/>
    <lineage>
        <taxon>Bacteria</taxon>
        <taxon>Pseudomonadati</taxon>
        <taxon>Campylobacterota</taxon>
        <taxon>Epsilonproteobacteria</taxon>
        <taxon>Campylobacterales</taxon>
        <taxon>Campylobacteraceae</taxon>
        <taxon>Campylobacter</taxon>
    </lineage>
</organism>
<accession>A0A1X9SRP0</accession>
<dbReference type="InterPro" id="IPR011335">
    <property type="entry name" value="Restrct_endonuc-II-like"/>
</dbReference>
<dbReference type="EMBL" id="CP018788">
    <property type="protein sequence ID" value="ARQ98906.1"/>
    <property type="molecule type" value="Genomic_DNA"/>
</dbReference>
<dbReference type="STRING" id="1660064.CIGN_0609"/>
<dbReference type="SUPFAM" id="SSF52980">
    <property type="entry name" value="Restriction endonuclease-like"/>
    <property type="match status" value="1"/>
</dbReference>
<reference evidence="1 2" key="1">
    <citation type="journal article" date="2017" name="Genome Biol. Evol.">
        <title>Comparative Genomic Analysis Identifies a Campylobacter Clade Deficient in Selenium Metabolism.</title>
        <authorList>
            <person name="Miller W.G."/>
            <person name="Yee E."/>
            <person name="Lopes B.S."/>
            <person name="Chapman M.H."/>
            <person name="Huynh S."/>
            <person name="Bono J.L."/>
            <person name="Parker C.T."/>
            <person name="Strachan N.J.C."/>
            <person name="Forbes K.J."/>
        </authorList>
    </citation>
    <scope>NUCLEOTIDE SEQUENCE [LARGE SCALE GENOMIC DNA]</scope>
    <source>
        <strain evidence="1 2">NCTC 13003</strain>
    </source>
</reference>
<dbReference type="PANTHER" id="PTHR34704">
    <property type="entry name" value="ATPASE"/>
    <property type="match status" value="1"/>
</dbReference>